<dbReference type="InterPro" id="IPR051257">
    <property type="entry name" value="Diverse_CBS-Domain"/>
</dbReference>
<organism evidence="4 5">
    <name type="scientific">Candidatus Korobacter versatilis</name>
    <dbReference type="NCBI Taxonomy" id="658062"/>
    <lineage>
        <taxon>Bacteria</taxon>
        <taxon>Pseudomonadati</taxon>
        <taxon>Acidobacteriota</taxon>
        <taxon>Terriglobia</taxon>
        <taxon>Terriglobales</taxon>
        <taxon>Candidatus Korobacteraceae</taxon>
        <taxon>Candidatus Korobacter</taxon>
    </lineage>
</organism>
<dbReference type="PANTHER" id="PTHR43080">
    <property type="entry name" value="CBS DOMAIN-CONTAINING PROTEIN CBSX3, MITOCHONDRIAL"/>
    <property type="match status" value="1"/>
</dbReference>
<sequence length="145" mass="15748">MNILTLCDEVPAKVNPETTIADAINLMIASRVGAVAVVDKENKVAGIFTERDVLKKFALSGKNPAKTEVREMMNTPVMMATVHTSAREALEVMVEKHIRHLPVADDQARLLGILSIRNLLQAQVDELTQELDSLETSLTNDAAGG</sequence>
<evidence type="ECO:0000256" key="1">
    <source>
        <dbReference type="ARBA" id="ARBA00023122"/>
    </source>
</evidence>
<dbReference type="EMBL" id="JACPNR010000006">
    <property type="protein sequence ID" value="MBI2678022.1"/>
    <property type="molecule type" value="Genomic_DNA"/>
</dbReference>
<name>A0A932A7S2_9BACT</name>
<dbReference type="PROSITE" id="PS51371">
    <property type="entry name" value="CBS"/>
    <property type="match status" value="2"/>
</dbReference>
<dbReference type="Pfam" id="PF00571">
    <property type="entry name" value="CBS"/>
    <property type="match status" value="2"/>
</dbReference>
<feature type="domain" description="CBS" evidence="3">
    <location>
        <begin position="7"/>
        <end position="65"/>
    </location>
</feature>
<dbReference type="InterPro" id="IPR000644">
    <property type="entry name" value="CBS_dom"/>
</dbReference>
<reference evidence="4" key="1">
    <citation type="submission" date="2020-07" db="EMBL/GenBank/DDBJ databases">
        <title>Huge and variable diversity of episymbiotic CPR bacteria and DPANN archaea in groundwater ecosystems.</title>
        <authorList>
            <person name="He C.Y."/>
            <person name="Keren R."/>
            <person name="Whittaker M."/>
            <person name="Farag I.F."/>
            <person name="Doudna J."/>
            <person name="Cate J.H.D."/>
            <person name="Banfield J.F."/>
        </authorList>
    </citation>
    <scope>NUCLEOTIDE SEQUENCE</scope>
    <source>
        <strain evidence="4">NC_groundwater_580_Pr5_B-0.1um_64_19</strain>
    </source>
</reference>
<proteinExistence type="predicted"/>
<evidence type="ECO:0000313" key="4">
    <source>
        <dbReference type="EMBL" id="MBI2678022.1"/>
    </source>
</evidence>
<dbReference type="AlphaFoldDB" id="A0A932A7S2"/>
<gene>
    <name evidence="4" type="ORF">HYX28_04525</name>
</gene>
<dbReference type="InterPro" id="IPR046342">
    <property type="entry name" value="CBS_dom_sf"/>
</dbReference>
<keyword evidence="1 2" id="KW-0129">CBS domain</keyword>
<comment type="caution">
    <text evidence="4">The sequence shown here is derived from an EMBL/GenBank/DDBJ whole genome shotgun (WGS) entry which is preliminary data.</text>
</comment>
<dbReference type="PANTHER" id="PTHR43080:SF2">
    <property type="entry name" value="CBS DOMAIN-CONTAINING PROTEIN"/>
    <property type="match status" value="1"/>
</dbReference>
<protein>
    <submittedName>
        <fullName evidence="4">CBS domain-containing protein</fullName>
    </submittedName>
</protein>
<dbReference type="SMART" id="SM00116">
    <property type="entry name" value="CBS"/>
    <property type="match status" value="2"/>
</dbReference>
<evidence type="ECO:0000259" key="3">
    <source>
        <dbReference type="PROSITE" id="PS51371"/>
    </source>
</evidence>
<dbReference type="Gene3D" id="3.10.580.10">
    <property type="entry name" value="CBS-domain"/>
    <property type="match status" value="1"/>
</dbReference>
<dbReference type="SUPFAM" id="SSF54631">
    <property type="entry name" value="CBS-domain pair"/>
    <property type="match status" value="1"/>
</dbReference>
<evidence type="ECO:0000256" key="2">
    <source>
        <dbReference type="PROSITE-ProRule" id="PRU00703"/>
    </source>
</evidence>
<accession>A0A932A7S2</accession>
<dbReference type="Proteomes" id="UP000779809">
    <property type="component" value="Unassembled WGS sequence"/>
</dbReference>
<feature type="domain" description="CBS" evidence="3">
    <location>
        <begin position="73"/>
        <end position="130"/>
    </location>
</feature>
<evidence type="ECO:0000313" key="5">
    <source>
        <dbReference type="Proteomes" id="UP000779809"/>
    </source>
</evidence>